<name>A0A2M7B680_9BACT</name>
<sequence length="488" mass="54634">MIKKIKTLLFKHINQRQIIVKNIAWLSLSQIGSRLIRAIIIIYAARLLGASEYGVFSYVLGFAGFFTLFSDIGVNPLLTRNVASHPEKRDEYFSASFWIKIFLLLFTALLVVFAAPHFTNIEEAKSLIPFVAFLVIFDGLRELATAYLRGIEKMEREALILIVMNITIVIAGFIILSVSPTSKSLILSYIASVGVSAGLAIFILKDQFLKVFRLFDKNLIRETLRACWPIAFSTMLGVFMLNTDLIMLGWWRSAEEIGFYSAGQRIIQVLYTLPGLLAAGIFPVISRIVKQKDEQKEKALNEKTMAIIFFIAIPLVIGGIILSQPIFKLVFGEEYLPGVPAFQILIITFLIISPSILMSNLILAHNQQRKVLKYIAAGSLGNIVFNILLIPAYGIIGSAIATVIALLLNSGPTWYHLKKINNFYTIRHLKKMIVSAIIMGIFSFILNKIGINVVINIIASGGIYFGLLYILKEKILEEIKPIIKSIKR</sequence>
<feature type="transmembrane region" description="Helical" evidence="6">
    <location>
        <begin position="339"/>
        <end position="364"/>
    </location>
</feature>
<feature type="transmembrane region" description="Helical" evidence="6">
    <location>
        <begin position="20"/>
        <end position="43"/>
    </location>
</feature>
<evidence type="ECO:0000256" key="2">
    <source>
        <dbReference type="ARBA" id="ARBA00022475"/>
    </source>
</evidence>
<keyword evidence="5 6" id="KW-0472">Membrane</keyword>
<evidence type="ECO:0000313" key="8">
    <source>
        <dbReference type="Proteomes" id="UP000228949"/>
    </source>
</evidence>
<feature type="transmembrane region" description="Helical" evidence="6">
    <location>
        <begin position="127"/>
        <end position="147"/>
    </location>
</feature>
<dbReference type="InterPro" id="IPR002797">
    <property type="entry name" value="Polysacc_synth"/>
</dbReference>
<dbReference type="InterPro" id="IPR050833">
    <property type="entry name" value="Poly_Biosynth_Transport"/>
</dbReference>
<dbReference type="GO" id="GO:0005886">
    <property type="term" value="C:plasma membrane"/>
    <property type="evidence" value="ECO:0007669"/>
    <property type="project" value="UniProtKB-SubCell"/>
</dbReference>
<feature type="transmembrane region" description="Helical" evidence="6">
    <location>
        <begin position="159"/>
        <end position="179"/>
    </location>
</feature>
<keyword evidence="4 6" id="KW-1133">Transmembrane helix</keyword>
<reference evidence="8" key="1">
    <citation type="submission" date="2017-09" db="EMBL/GenBank/DDBJ databases">
        <title>Depth-based differentiation of microbial function through sediment-hosted aquifers and enrichment of novel symbionts in the deep terrestrial subsurface.</title>
        <authorList>
            <person name="Probst A.J."/>
            <person name="Ladd B."/>
            <person name="Jarett J.K."/>
            <person name="Geller-Mcgrath D.E."/>
            <person name="Sieber C.M.K."/>
            <person name="Emerson J.B."/>
            <person name="Anantharaman K."/>
            <person name="Thomas B.C."/>
            <person name="Malmstrom R."/>
            <person name="Stieglmeier M."/>
            <person name="Klingl A."/>
            <person name="Woyke T."/>
            <person name="Ryan C.M."/>
            <person name="Banfield J.F."/>
        </authorList>
    </citation>
    <scope>NUCLEOTIDE SEQUENCE [LARGE SCALE GENOMIC DNA]</scope>
</reference>
<dbReference type="Pfam" id="PF01943">
    <property type="entry name" value="Polysacc_synt"/>
    <property type="match status" value="1"/>
</dbReference>
<feature type="transmembrane region" description="Helical" evidence="6">
    <location>
        <begin position="185"/>
        <end position="205"/>
    </location>
</feature>
<feature type="transmembrane region" description="Helical" evidence="6">
    <location>
        <begin position="395"/>
        <end position="417"/>
    </location>
</feature>
<feature type="transmembrane region" description="Helical" evidence="6">
    <location>
        <begin position="266"/>
        <end position="285"/>
    </location>
</feature>
<feature type="transmembrane region" description="Helical" evidence="6">
    <location>
        <begin position="226"/>
        <end position="251"/>
    </location>
</feature>
<comment type="subcellular location">
    <subcellularLocation>
        <location evidence="1">Cell membrane</location>
        <topology evidence="1">Multi-pass membrane protein</topology>
    </subcellularLocation>
</comment>
<protein>
    <submittedName>
        <fullName evidence="7">Uncharacterized protein</fullName>
    </submittedName>
</protein>
<keyword evidence="3 6" id="KW-0812">Transmembrane</keyword>
<evidence type="ECO:0000256" key="4">
    <source>
        <dbReference type="ARBA" id="ARBA00022989"/>
    </source>
</evidence>
<evidence type="ECO:0000256" key="1">
    <source>
        <dbReference type="ARBA" id="ARBA00004651"/>
    </source>
</evidence>
<dbReference type="EMBL" id="PEVJ01000011">
    <property type="protein sequence ID" value="PIU98616.1"/>
    <property type="molecule type" value="Genomic_DNA"/>
</dbReference>
<evidence type="ECO:0000256" key="3">
    <source>
        <dbReference type="ARBA" id="ARBA00022692"/>
    </source>
</evidence>
<proteinExistence type="predicted"/>
<keyword evidence="2" id="KW-1003">Cell membrane</keyword>
<comment type="caution">
    <text evidence="7">The sequence shown here is derived from an EMBL/GenBank/DDBJ whole genome shotgun (WGS) entry which is preliminary data.</text>
</comment>
<feature type="transmembrane region" description="Helical" evidence="6">
    <location>
        <begin position="55"/>
        <end position="74"/>
    </location>
</feature>
<feature type="transmembrane region" description="Helical" evidence="6">
    <location>
        <begin position="453"/>
        <end position="471"/>
    </location>
</feature>
<organism evidence="7 8">
    <name type="scientific">Candidatus Wolfebacteria bacterium CG03_land_8_20_14_0_80_40_12</name>
    <dbReference type="NCBI Taxonomy" id="1975069"/>
    <lineage>
        <taxon>Bacteria</taxon>
        <taxon>Candidatus Wolfeibacteriota</taxon>
    </lineage>
</organism>
<feature type="transmembrane region" description="Helical" evidence="6">
    <location>
        <begin position="95"/>
        <end position="115"/>
    </location>
</feature>
<gene>
    <name evidence="7" type="ORF">COS61_00395</name>
</gene>
<accession>A0A2M7B680</accession>
<dbReference type="AlphaFoldDB" id="A0A2M7B680"/>
<dbReference type="PANTHER" id="PTHR30250">
    <property type="entry name" value="PST FAMILY PREDICTED COLANIC ACID TRANSPORTER"/>
    <property type="match status" value="1"/>
</dbReference>
<evidence type="ECO:0000313" key="7">
    <source>
        <dbReference type="EMBL" id="PIU98616.1"/>
    </source>
</evidence>
<evidence type="ECO:0000256" key="5">
    <source>
        <dbReference type="ARBA" id="ARBA00023136"/>
    </source>
</evidence>
<dbReference type="Proteomes" id="UP000228949">
    <property type="component" value="Unassembled WGS sequence"/>
</dbReference>
<dbReference type="PANTHER" id="PTHR30250:SF11">
    <property type="entry name" value="O-ANTIGEN TRANSPORTER-RELATED"/>
    <property type="match status" value="1"/>
</dbReference>
<feature type="transmembrane region" description="Helical" evidence="6">
    <location>
        <begin position="306"/>
        <end position="327"/>
    </location>
</feature>
<evidence type="ECO:0000256" key="6">
    <source>
        <dbReference type="SAM" id="Phobius"/>
    </source>
</evidence>
<dbReference type="CDD" id="cd13128">
    <property type="entry name" value="MATE_Wzx_like"/>
    <property type="match status" value="1"/>
</dbReference>